<dbReference type="Gene3D" id="3.60.15.10">
    <property type="entry name" value="Ribonuclease Z/Hydroxyacylglutathione hydrolase-like"/>
    <property type="match status" value="1"/>
</dbReference>
<protein>
    <submittedName>
        <fullName evidence="2">Ribonuclease BN</fullName>
        <ecNumber evidence="2">3.1.26.11</ecNumber>
    </submittedName>
</protein>
<organism evidence="2 3">
    <name type="scientific">Clostridium saccharobutylicum</name>
    <dbReference type="NCBI Taxonomy" id="169679"/>
    <lineage>
        <taxon>Bacteria</taxon>
        <taxon>Bacillati</taxon>
        <taxon>Bacillota</taxon>
        <taxon>Clostridia</taxon>
        <taxon>Eubacteriales</taxon>
        <taxon>Clostridiaceae</taxon>
        <taxon>Clostridium</taxon>
    </lineage>
</organism>
<keyword evidence="1" id="KW-0255">Endonuclease</keyword>
<accession>A0A1S8MSY9</accession>
<sequence length="267" mass="30768">MENITMIGTGSAMVTKCYNTCFTLSQGNEHFLVDAGGGNTILTNLEKLNISVNQIHNMFISHNHNDHILGSVWVIRAVAQSMLNDKYDDNFNIYCHKNSIDAIKLISSVVLQKKFLKLFDNRILFHEIVDNYKTTILNRTITFFDIHSTKELQHGFSTTLLNGKSLTFLGDEPYREEVKKHCENVDYLLHEAFCLYSQKDIFNPYEKHHATVKDACSNAKKLNAKNIILYHTEDKNLKQRKDLYIKEGQQEFNGTIYVPDDLDIINL</sequence>
<evidence type="ECO:0000313" key="3">
    <source>
        <dbReference type="Proteomes" id="UP000191154"/>
    </source>
</evidence>
<comment type="caution">
    <text evidence="2">The sequence shown here is derived from an EMBL/GenBank/DDBJ whole genome shotgun (WGS) entry which is preliminary data.</text>
</comment>
<keyword evidence="1" id="KW-0540">Nuclease</keyword>
<keyword evidence="2" id="KW-0378">Hydrolase</keyword>
<dbReference type="SUPFAM" id="SSF56281">
    <property type="entry name" value="Metallo-hydrolase/oxidoreductase"/>
    <property type="match status" value="1"/>
</dbReference>
<dbReference type="PANTHER" id="PTHR46018:SF2">
    <property type="entry name" value="ZINC PHOSPHODIESTERASE ELAC PROTEIN 1"/>
    <property type="match status" value="1"/>
</dbReference>
<dbReference type="AlphaFoldDB" id="A0A1S8MSY9"/>
<dbReference type="EC" id="3.1.26.11" evidence="2"/>
<gene>
    <name evidence="2" type="primary">rbn</name>
    <name evidence="2" type="ORF">CLOSAC_38030</name>
</gene>
<dbReference type="EMBL" id="LZYZ01000008">
    <property type="protein sequence ID" value="OOM07274.1"/>
    <property type="molecule type" value="Genomic_DNA"/>
</dbReference>
<evidence type="ECO:0000256" key="1">
    <source>
        <dbReference type="ARBA" id="ARBA00022759"/>
    </source>
</evidence>
<dbReference type="InterPro" id="IPR036866">
    <property type="entry name" value="RibonucZ/Hydroxyglut_hydro"/>
</dbReference>
<evidence type="ECO:0000313" key="2">
    <source>
        <dbReference type="EMBL" id="OOM07274.1"/>
    </source>
</evidence>
<proteinExistence type="predicted"/>
<dbReference type="Proteomes" id="UP000191154">
    <property type="component" value="Unassembled WGS sequence"/>
</dbReference>
<dbReference type="GO" id="GO:0042781">
    <property type="term" value="F:3'-tRNA processing endoribonuclease activity"/>
    <property type="evidence" value="ECO:0007669"/>
    <property type="project" value="UniProtKB-EC"/>
</dbReference>
<reference evidence="2 3" key="1">
    <citation type="submission" date="2016-05" db="EMBL/GenBank/DDBJ databases">
        <title>Microbial solvent formation.</title>
        <authorList>
            <person name="Poehlein A."/>
            <person name="Montoya Solano J.D."/>
            <person name="Flitsch S."/>
            <person name="Krabben P."/>
            <person name="Duerre P."/>
            <person name="Daniel R."/>
        </authorList>
    </citation>
    <scope>NUCLEOTIDE SEQUENCE [LARGE SCALE GENOMIC DNA]</scope>
    <source>
        <strain evidence="2 3">L1-8</strain>
    </source>
</reference>
<name>A0A1S8MSY9_CLOSA</name>
<dbReference type="STRING" id="169679.CSACC_30600"/>
<dbReference type="Pfam" id="PF23023">
    <property type="entry name" value="Anti-Pycsar_Apyc1"/>
    <property type="match status" value="1"/>
</dbReference>
<dbReference type="PANTHER" id="PTHR46018">
    <property type="entry name" value="ZINC PHOSPHODIESTERASE ELAC PROTEIN 1"/>
    <property type="match status" value="1"/>
</dbReference>
<dbReference type="RefSeq" id="WP_077866831.1">
    <property type="nucleotide sequence ID" value="NZ_LZYZ01000008.1"/>
</dbReference>